<evidence type="ECO:0000313" key="1">
    <source>
        <dbReference type="EMBL" id="MBB5728858.1"/>
    </source>
</evidence>
<dbReference type="RefSeq" id="WP_157176641.1">
    <property type="nucleotide sequence ID" value="NZ_BMJP01000002.1"/>
</dbReference>
<keyword evidence="2" id="KW-1185">Reference proteome</keyword>
<comment type="caution">
    <text evidence="1">The sequence shown here is derived from an EMBL/GenBank/DDBJ whole genome shotgun (WGS) entry which is preliminary data.</text>
</comment>
<dbReference type="Proteomes" id="UP000546701">
    <property type="component" value="Unassembled WGS sequence"/>
</dbReference>
<reference evidence="1 2" key="1">
    <citation type="submission" date="2020-08" db="EMBL/GenBank/DDBJ databases">
        <title>Genomic Encyclopedia of Type Strains, Phase IV (KMG-IV): sequencing the most valuable type-strain genomes for metagenomic binning, comparative biology and taxonomic classification.</title>
        <authorList>
            <person name="Goeker M."/>
        </authorList>
    </citation>
    <scope>NUCLEOTIDE SEQUENCE [LARGE SCALE GENOMIC DNA]</scope>
    <source>
        <strain evidence="1 2">DSM 103336</strain>
    </source>
</reference>
<organism evidence="1 2">
    <name type="scientific">Sphingomonas prati</name>
    <dbReference type="NCBI Taxonomy" id="1843237"/>
    <lineage>
        <taxon>Bacteria</taxon>
        <taxon>Pseudomonadati</taxon>
        <taxon>Pseudomonadota</taxon>
        <taxon>Alphaproteobacteria</taxon>
        <taxon>Sphingomonadales</taxon>
        <taxon>Sphingomonadaceae</taxon>
        <taxon>Sphingomonas</taxon>
    </lineage>
</organism>
<dbReference type="EMBL" id="JACIJR010000003">
    <property type="protein sequence ID" value="MBB5728858.1"/>
    <property type="molecule type" value="Genomic_DNA"/>
</dbReference>
<evidence type="ECO:0000313" key="2">
    <source>
        <dbReference type="Proteomes" id="UP000546701"/>
    </source>
</evidence>
<dbReference type="OrthoDB" id="7916376at2"/>
<sequence>MEPILYVLAIMGCGDGQSRCEQVRVEPARYSSVVACRAAAPGALMRSTDLSYPVVVSECRTTQQVAAVATPTQTASR</sequence>
<accession>A0A7W9BSM0</accession>
<name>A0A7W9BSM0_9SPHN</name>
<gene>
    <name evidence="1" type="ORF">FHS99_001336</name>
</gene>
<proteinExistence type="predicted"/>
<dbReference type="AlphaFoldDB" id="A0A7W9BSM0"/>
<protein>
    <submittedName>
        <fullName evidence="1">Uncharacterized protein</fullName>
    </submittedName>
</protein>